<dbReference type="PROSITE" id="PS51318">
    <property type="entry name" value="TAT"/>
    <property type="match status" value="1"/>
</dbReference>
<evidence type="ECO:0000313" key="2">
    <source>
        <dbReference type="EMBL" id="TGD43345.1"/>
    </source>
</evidence>
<reference evidence="2 3" key="1">
    <citation type="submission" date="2018-11" db="EMBL/GenBank/DDBJ databases">
        <title>Tabrizicola sp. isolated from sediment of alpine lake.</title>
        <authorList>
            <person name="Liu Z."/>
        </authorList>
    </citation>
    <scope>NUCLEOTIDE SEQUENCE [LARGE SCALE GENOMIC DNA]</scope>
    <source>
        <strain evidence="2 3">DRYC-M-16</strain>
    </source>
</reference>
<feature type="chain" id="PRO_5045581923" description="DUF3299 domain-containing protein" evidence="1">
    <location>
        <begin position="18"/>
        <end position="147"/>
    </location>
</feature>
<dbReference type="Proteomes" id="UP000297741">
    <property type="component" value="Unassembled WGS sequence"/>
</dbReference>
<organism evidence="2 3">
    <name type="scientific">Pseudotabrizicola sediminis</name>
    <dbReference type="NCBI Taxonomy" id="2486418"/>
    <lineage>
        <taxon>Bacteria</taxon>
        <taxon>Pseudomonadati</taxon>
        <taxon>Pseudomonadota</taxon>
        <taxon>Alphaproteobacteria</taxon>
        <taxon>Rhodobacterales</taxon>
        <taxon>Paracoccaceae</taxon>
        <taxon>Pseudotabrizicola</taxon>
    </lineage>
</organism>
<proteinExistence type="predicted"/>
<gene>
    <name evidence="2" type="ORF">EEB11_11125</name>
</gene>
<accession>A0ABY2KLF1</accession>
<keyword evidence="3" id="KW-1185">Reference proteome</keyword>
<evidence type="ECO:0008006" key="4">
    <source>
        <dbReference type="Google" id="ProtNLM"/>
    </source>
</evidence>
<comment type="caution">
    <text evidence="2">The sequence shown here is derived from an EMBL/GenBank/DDBJ whole genome shotgun (WGS) entry which is preliminary data.</text>
</comment>
<evidence type="ECO:0000256" key="1">
    <source>
        <dbReference type="SAM" id="SignalP"/>
    </source>
</evidence>
<sequence length="147" mass="16364">MPILSRRRLLLSLPALAAATILPPPVRAQDVPIRLRELYNRDMSFSDLALSHEGDRITIAGFMAPPLKAESTFFVLTKMPMTVCPFCEPGMPWPDDILAIYAKRVVNVIPFNVPIESTGVLELGDYVDPELGFYSKVRLTDATYARA</sequence>
<name>A0ABY2KLF1_9RHOB</name>
<feature type="signal peptide" evidence="1">
    <location>
        <begin position="1"/>
        <end position="17"/>
    </location>
</feature>
<dbReference type="EMBL" id="RPEM01000006">
    <property type="protein sequence ID" value="TGD43345.1"/>
    <property type="molecule type" value="Genomic_DNA"/>
</dbReference>
<dbReference type="InterPro" id="IPR006311">
    <property type="entry name" value="TAT_signal"/>
</dbReference>
<protein>
    <recommendedName>
        <fullName evidence="4">DUF3299 domain-containing protein</fullName>
    </recommendedName>
</protein>
<keyword evidence="1" id="KW-0732">Signal</keyword>
<dbReference type="RefSeq" id="WP_135431304.1">
    <property type="nucleotide sequence ID" value="NZ_RPEM01000006.1"/>
</dbReference>
<evidence type="ECO:0000313" key="3">
    <source>
        <dbReference type="Proteomes" id="UP000297741"/>
    </source>
</evidence>